<dbReference type="EMBL" id="MFSQ01000104">
    <property type="protein sequence ID" value="OGI39002.1"/>
    <property type="molecule type" value="Genomic_DNA"/>
</dbReference>
<name>A0A1F6T1F5_9PROT</name>
<dbReference type="Gene3D" id="1.10.10.60">
    <property type="entry name" value="Homeodomain-like"/>
    <property type="match status" value="1"/>
</dbReference>
<dbReference type="InterPro" id="IPR002514">
    <property type="entry name" value="Transposase_8"/>
</dbReference>
<dbReference type="InterPro" id="IPR009057">
    <property type="entry name" value="Homeodomain-like_sf"/>
</dbReference>
<dbReference type="AlphaFoldDB" id="A0A1F6T1F5"/>
<dbReference type="STRING" id="1817756.A2140_02175"/>
<feature type="coiled-coil region" evidence="1">
    <location>
        <begin position="61"/>
        <end position="95"/>
    </location>
</feature>
<evidence type="ECO:0008006" key="4">
    <source>
        <dbReference type="Google" id="ProtNLM"/>
    </source>
</evidence>
<organism evidence="2 3">
    <name type="scientific">Candidatus Muproteobacteria bacterium RBG_16_62_13</name>
    <dbReference type="NCBI Taxonomy" id="1817756"/>
    <lineage>
        <taxon>Bacteria</taxon>
        <taxon>Pseudomonadati</taxon>
        <taxon>Pseudomonadota</taxon>
        <taxon>Candidatus Muproteobacteria</taxon>
    </lineage>
</organism>
<gene>
    <name evidence="2" type="ORF">A2140_02175</name>
</gene>
<dbReference type="GO" id="GO:0006313">
    <property type="term" value="P:DNA transposition"/>
    <property type="evidence" value="ECO:0007669"/>
    <property type="project" value="InterPro"/>
</dbReference>
<dbReference type="GO" id="GO:0004803">
    <property type="term" value="F:transposase activity"/>
    <property type="evidence" value="ECO:0007669"/>
    <property type="project" value="InterPro"/>
</dbReference>
<evidence type="ECO:0000256" key="1">
    <source>
        <dbReference type="SAM" id="Coils"/>
    </source>
</evidence>
<proteinExistence type="predicted"/>
<evidence type="ECO:0000313" key="2">
    <source>
        <dbReference type="EMBL" id="OGI39002.1"/>
    </source>
</evidence>
<dbReference type="GO" id="GO:0003677">
    <property type="term" value="F:DNA binding"/>
    <property type="evidence" value="ECO:0007669"/>
    <property type="project" value="InterPro"/>
</dbReference>
<dbReference type="SUPFAM" id="SSF46689">
    <property type="entry name" value="Homeodomain-like"/>
    <property type="match status" value="1"/>
</dbReference>
<comment type="caution">
    <text evidence="2">The sequence shown here is derived from an EMBL/GenBank/DDBJ whole genome shotgun (WGS) entry which is preliminary data.</text>
</comment>
<protein>
    <recommendedName>
        <fullName evidence="4">Transposase</fullName>
    </recommendedName>
</protein>
<keyword evidence="1" id="KW-0175">Coiled coil</keyword>
<sequence length="109" mass="13039">MKRKEKHTFYNYQFKHTAVKITDHPAIQSVDVAEALGIHPIMLYRWRQEMRDGKIEDNDQEARSRTELLDAKARIRTLERQLKQLRDENVILKQAERFFPEKKSQRSGS</sequence>
<evidence type="ECO:0000313" key="3">
    <source>
        <dbReference type="Proteomes" id="UP000178379"/>
    </source>
</evidence>
<dbReference type="Proteomes" id="UP000178379">
    <property type="component" value="Unassembled WGS sequence"/>
</dbReference>
<reference evidence="2 3" key="1">
    <citation type="journal article" date="2016" name="Nat. Commun.">
        <title>Thousands of microbial genomes shed light on interconnected biogeochemical processes in an aquifer system.</title>
        <authorList>
            <person name="Anantharaman K."/>
            <person name="Brown C.T."/>
            <person name="Hug L.A."/>
            <person name="Sharon I."/>
            <person name="Castelle C.J."/>
            <person name="Probst A.J."/>
            <person name="Thomas B.C."/>
            <person name="Singh A."/>
            <person name="Wilkins M.J."/>
            <person name="Karaoz U."/>
            <person name="Brodie E.L."/>
            <person name="Williams K.H."/>
            <person name="Hubbard S.S."/>
            <person name="Banfield J.F."/>
        </authorList>
    </citation>
    <scope>NUCLEOTIDE SEQUENCE [LARGE SCALE GENOMIC DNA]</scope>
</reference>
<dbReference type="Pfam" id="PF01527">
    <property type="entry name" value="HTH_Tnp_1"/>
    <property type="match status" value="1"/>
</dbReference>
<accession>A0A1F6T1F5</accession>